<dbReference type="GO" id="GO:0031047">
    <property type="term" value="P:regulatory ncRNA-mediated gene silencing"/>
    <property type="evidence" value="ECO:0007669"/>
    <property type="project" value="UniProtKB-ARBA"/>
</dbReference>
<keyword evidence="6" id="KW-0694">RNA-binding</keyword>
<keyword evidence="3" id="KW-0378">Hydrolase</keyword>
<evidence type="ECO:0000259" key="8">
    <source>
        <dbReference type="PROSITE" id="PS51192"/>
    </source>
</evidence>
<evidence type="ECO:0000256" key="2">
    <source>
        <dbReference type="ARBA" id="ARBA00022741"/>
    </source>
</evidence>
<protein>
    <recommendedName>
        <fullName evidence="13">Dicer-like protein 1</fullName>
    </recommendedName>
</protein>
<feature type="domain" description="RNase III" evidence="7">
    <location>
        <begin position="1114"/>
        <end position="1260"/>
    </location>
</feature>
<dbReference type="SMART" id="SM00487">
    <property type="entry name" value="DEXDc"/>
    <property type="match status" value="1"/>
</dbReference>
<dbReference type="GO" id="GO:0004525">
    <property type="term" value="F:ribonuclease III activity"/>
    <property type="evidence" value="ECO:0007669"/>
    <property type="project" value="InterPro"/>
</dbReference>
<dbReference type="PROSITE" id="PS51327">
    <property type="entry name" value="DICER_DSRBF"/>
    <property type="match status" value="1"/>
</dbReference>
<keyword evidence="4" id="KW-0347">Helicase</keyword>
<dbReference type="Pfam" id="PF00271">
    <property type="entry name" value="Helicase_C"/>
    <property type="match status" value="1"/>
</dbReference>
<dbReference type="Pfam" id="PF03368">
    <property type="entry name" value="Dicer_dimer"/>
    <property type="match status" value="1"/>
</dbReference>
<evidence type="ECO:0000313" key="11">
    <source>
        <dbReference type="EMBL" id="KAF5330743.1"/>
    </source>
</evidence>
<dbReference type="Gene3D" id="1.10.1520.10">
    <property type="entry name" value="Ribonuclease III domain"/>
    <property type="match status" value="2"/>
</dbReference>
<dbReference type="CDD" id="cd18034">
    <property type="entry name" value="DEXHc_dicer"/>
    <property type="match status" value="1"/>
</dbReference>
<evidence type="ECO:0000259" key="7">
    <source>
        <dbReference type="PROSITE" id="PS50142"/>
    </source>
</evidence>
<dbReference type="InterPro" id="IPR001650">
    <property type="entry name" value="Helicase_C-like"/>
</dbReference>
<proteinExistence type="inferred from homology"/>
<dbReference type="InterPro" id="IPR014001">
    <property type="entry name" value="Helicase_ATP-bd"/>
</dbReference>
<dbReference type="GO" id="GO:0005524">
    <property type="term" value="F:ATP binding"/>
    <property type="evidence" value="ECO:0007669"/>
    <property type="project" value="UniProtKB-KW"/>
</dbReference>
<feature type="domain" description="Dicer dsRNA-binding fold" evidence="10">
    <location>
        <begin position="545"/>
        <end position="645"/>
    </location>
</feature>
<dbReference type="GO" id="GO:0006396">
    <property type="term" value="P:RNA processing"/>
    <property type="evidence" value="ECO:0007669"/>
    <property type="project" value="InterPro"/>
</dbReference>
<evidence type="ECO:0000256" key="5">
    <source>
        <dbReference type="ARBA" id="ARBA00022840"/>
    </source>
</evidence>
<feature type="domain" description="Helicase C-terminal" evidence="9">
    <location>
        <begin position="356"/>
        <end position="516"/>
    </location>
</feature>
<keyword evidence="5" id="KW-0067">ATP-binding</keyword>
<keyword evidence="12" id="KW-1185">Reference proteome</keyword>
<dbReference type="PROSITE" id="PS00517">
    <property type="entry name" value="RNASE_3_1"/>
    <property type="match status" value="1"/>
</dbReference>
<dbReference type="SUPFAM" id="SSF54768">
    <property type="entry name" value="dsRNA-binding domain-like"/>
    <property type="match status" value="1"/>
</dbReference>
<dbReference type="Proteomes" id="UP000567179">
    <property type="component" value="Unassembled WGS sequence"/>
</dbReference>
<dbReference type="PROSITE" id="PS51192">
    <property type="entry name" value="HELICASE_ATP_BIND_1"/>
    <property type="match status" value="1"/>
</dbReference>
<dbReference type="InterPro" id="IPR005034">
    <property type="entry name" value="Dicer_dimerisation"/>
</dbReference>
<comment type="similarity">
    <text evidence="6">Belongs to the helicase family. Dicer subfamily.</text>
</comment>
<dbReference type="InterPro" id="IPR036389">
    <property type="entry name" value="RNase_III_sf"/>
</dbReference>
<sequence>MAGQSQSFTDLVPRKYQEEVFERAQLENIIAALNTGSGKTLISVLLIKWLTSRPEALGKVVIFLVPSVALVEQQVEYLSRRTPLRIAGVHGEQAKDLSDRKGWARRFSETDVFVMTAQVFLNIVTHSIWSIDKVSLMVFDECHHARKNHPYNGILREYFQVAAECRPKIFGMTASPVWNIKNPGKAIETLEKNMDARVMSVLEHVEELREYLPKTIELIWEYASPTEEPNFPSPTIHQCLQIIDIAIWDQLDIDWSNIETRYHMTLANLGLYSASLFLYSEIQRSLETLLAQNRAELLHDGGELDTEGLVRPGLVVKKLPEDIHLIIDILHDFDSFFGGEGITVNLDWCTPKVAALVDILLHYYTPTFQGIIFVQQRQVAFALSRILESTPRLEGKIRCSFLVGQGVDVQGLQNRYQGESRFSNPVKAFRDGKINILIATSVAEEGLDFPACDLVVRFDPLHHMIAYVQSRGRARNKASTFVLMVQEDNVAQMQTFLKLQQKEPELNQVYQTRHLGLDVEEKLDDDDDDTSAVDLAKRERYVVPSTGAILTYDNSMNLLSYLCSLIPRDAFTPSHAPKYGGDFQATLQLPRALPLLPDDLFYAGPLRQSKKEARRAVSFMAVKRLQELDVFDQYLLPTAKYDEEEEDDTDIRGAFKNAHSYVEKLPVISTTVKDPWYIGTKLWLHPILISGDTAAGLVTGTPLRTDNITIGANQVTLLPPELLSFDCDMEHQQRTDMIEFTKRGIWFNNSSRPLPSSLGFYIIPLTPDRQPDFPAMRLLLDNPFGIKDWNQIAENDYGKLMIMNFNRIGSILLLRNIRHDLKPTSKPSPGSREATHPTYLDYWIYKWSKKTRPAIVPPTGPLLEATSLHRSFMYVHHWNENQEVVQLALDGALLPQSSCSWIPIQYSVQQVFRILPTLARHLTDSYRAQCARTDLGLPYIPTNLLIEALTIPATLLPFNNQRLETLGDAVLQVCATIHLLNKFPNRHEGQLTTLRKQIVSNRYLRLRALDAGLQHYINSEVASVNKWRYVLPKQDVPYDDPAGPPSRCAAREYVTRSLQDCMEALLGASYLAGGIASALQTGAALGLQFGGVIPWNERYSHEFFESDSPIGALFARVENNLGYKFRRNDLLIQALTHPSFVSENPSYQRLEFLGDAILDLVVIRYLYDKFPKASSHQLALPRTKAICAPTLANIAVRRLHLHKMMLSNSVSLSLAIESTVPILQAISGEEIVRTGWKHDPPKALSDVFESVIGAVLVDSGYDYEKTAAVVEYVMDDVLEALSPNIGKDPVTEVMEWAAGNGCIKIVFEKQAKVTEYWERDGIVVLVHGESVVGPIVAGSLTIAKFLAAERAFSILRDDDSDKSLRSLCTCASRTDGAPVIVPPGSADVDLELREVVDKYDVPEAENEDEAEAAMLLMQVDEMIIDE</sequence>
<dbReference type="InterPro" id="IPR038248">
    <property type="entry name" value="Dicer_dimer_sf"/>
</dbReference>
<dbReference type="PROSITE" id="PS51194">
    <property type="entry name" value="HELICASE_CTER"/>
    <property type="match status" value="1"/>
</dbReference>
<dbReference type="SMART" id="SM00535">
    <property type="entry name" value="RIBOc"/>
    <property type="match status" value="2"/>
</dbReference>
<dbReference type="InterPro" id="IPR027417">
    <property type="entry name" value="P-loop_NTPase"/>
</dbReference>
<dbReference type="Pfam" id="PF00270">
    <property type="entry name" value="DEAD"/>
    <property type="match status" value="1"/>
</dbReference>
<keyword evidence="2" id="KW-0547">Nucleotide-binding</keyword>
<dbReference type="OrthoDB" id="416741at2759"/>
<name>A0A8H5BYA4_9AGAR</name>
<dbReference type="SUPFAM" id="SSF69065">
    <property type="entry name" value="RNase III domain-like"/>
    <property type="match status" value="2"/>
</dbReference>
<evidence type="ECO:0000256" key="1">
    <source>
        <dbReference type="ARBA" id="ARBA00022737"/>
    </source>
</evidence>
<evidence type="ECO:0000256" key="3">
    <source>
        <dbReference type="ARBA" id="ARBA00022801"/>
    </source>
</evidence>
<evidence type="ECO:0000256" key="6">
    <source>
        <dbReference type="PROSITE-ProRule" id="PRU00657"/>
    </source>
</evidence>
<dbReference type="GO" id="GO:0004386">
    <property type="term" value="F:helicase activity"/>
    <property type="evidence" value="ECO:0007669"/>
    <property type="project" value="UniProtKB-KW"/>
</dbReference>
<dbReference type="PANTHER" id="PTHR14950:SF37">
    <property type="entry name" value="ENDORIBONUCLEASE DICER"/>
    <property type="match status" value="1"/>
</dbReference>
<dbReference type="InterPro" id="IPR011545">
    <property type="entry name" value="DEAD/DEAH_box_helicase_dom"/>
</dbReference>
<feature type="domain" description="RNase III" evidence="7">
    <location>
        <begin position="934"/>
        <end position="1074"/>
    </location>
</feature>
<evidence type="ECO:0008006" key="13">
    <source>
        <dbReference type="Google" id="ProtNLM"/>
    </source>
</evidence>
<dbReference type="CDD" id="cd00593">
    <property type="entry name" value="RIBOc"/>
    <property type="match status" value="2"/>
</dbReference>
<evidence type="ECO:0000259" key="9">
    <source>
        <dbReference type="PROSITE" id="PS51194"/>
    </source>
</evidence>
<gene>
    <name evidence="11" type="ORF">D9619_006064</name>
</gene>
<comment type="caution">
    <text evidence="11">The sequence shown here is derived from an EMBL/GenBank/DDBJ whole genome shotgun (WGS) entry which is preliminary data.</text>
</comment>
<evidence type="ECO:0000256" key="4">
    <source>
        <dbReference type="ARBA" id="ARBA00022806"/>
    </source>
</evidence>
<organism evidence="11 12">
    <name type="scientific">Psilocybe cf. subviscida</name>
    <dbReference type="NCBI Taxonomy" id="2480587"/>
    <lineage>
        <taxon>Eukaryota</taxon>
        <taxon>Fungi</taxon>
        <taxon>Dikarya</taxon>
        <taxon>Basidiomycota</taxon>
        <taxon>Agaricomycotina</taxon>
        <taxon>Agaricomycetes</taxon>
        <taxon>Agaricomycetidae</taxon>
        <taxon>Agaricales</taxon>
        <taxon>Agaricineae</taxon>
        <taxon>Strophariaceae</taxon>
        <taxon>Psilocybe</taxon>
    </lineage>
</organism>
<feature type="domain" description="Helicase ATP-binding" evidence="8">
    <location>
        <begin position="20"/>
        <end position="194"/>
    </location>
</feature>
<dbReference type="EMBL" id="JAACJJ010000001">
    <property type="protein sequence ID" value="KAF5330743.1"/>
    <property type="molecule type" value="Genomic_DNA"/>
</dbReference>
<dbReference type="Gene3D" id="3.40.50.300">
    <property type="entry name" value="P-loop containing nucleotide triphosphate hydrolases"/>
    <property type="match status" value="2"/>
</dbReference>
<dbReference type="Gene3D" id="3.30.160.380">
    <property type="entry name" value="Dicer dimerisation domain"/>
    <property type="match status" value="1"/>
</dbReference>
<dbReference type="Pfam" id="PF00636">
    <property type="entry name" value="Ribonuclease_3"/>
    <property type="match status" value="2"/>
</dbReference>
<dbReference type="InterPro" id="IPR000999">
    <property type="entry name" value="RNase_III_dom"/>
</dbReference>
<reference evidence="11 12" key="1">
    <citation type="journal article" date="2020" name="ISME J.">
        <title>Uncovering the hidden diversity of litter-decomposition mechanisms in mushroom-forming fungi.</title>
        <authorList>
            <person name="Floudas D."/>
            <person name="Bentzer J."/>
            <person name="Ahren D."/>
            <person name="Johansson T."/>
            <person name="Persson P."/>
            <person name="Tunlid A."/>
        </authorList>
    </citation>
    <scope>NUCLEOTIDE SEQUENCE [LARGE SCALE GENOMIC DNA]</scope>
    <source>
        <strain evidence="11 12">CBS 101986</strain>
    </source>
</reference>
<evidence type="ECO:0000259" key="10">
    <source>
        <dbReference type="PROSITE" id="PS51327"/>
    </source>
</evidence>
<dbReference type="SUPFAM" id="SSF52540">
    <property type="entry name" value="P-loop containing nucleoside triphosphate hydrolases"/>
    <property type="match status" value="1"/>
</dbReference>
<dbReference type="SMART" id="SM00490">
    <property type="entry name" value="HELICc"/>
    <property type="match status" value="1"/>
</dbReference>
<dbReference type="PANTHER" id="PTHR14950">
    <property type="entry name" value="DICER-RELATED"/>
    <property type="match status" value="1"/>
</dbReference>
<keyword evidence="1" id="KW-0677">Repeat</keyword>
<accession>A0A8H5BYA4</accession>
<dbReference type="GO" id="GO:0003723">
    <property type="term" value="F:RNA binding"/>
    <property type="evidence" value="ECO:0007669"/>
    <property type="project" value="UniProtKB-UniRule"/>
</dbReference>
<evidence type="ECO:0000313" key="12">
    <source>
        <dbReference type="Proteomes" id="UP000567179"/>
    </source>
</evidence>
<dbReference type="PROSITE" id="PS50142">
    <property type="entry name" value="RNASE_3_2"/>
    <property type="match status" value="2"/>
</dbReference>